<keyword evidence="3" id="KW-0547">Nucleotide-binding</keyword>
<dbReference type="Proteomes" id="UP000009376">
    <property type="component" value="Unassembled WGS sequence"/>
</dbReference>
<dbReference type="InterPro" id="IPR004154">
    <property type="entry name" value="Anticodon-bd"/>
</dbReference>
<dbReference type="PANTHER" id="PTHR10745">
    <property type="entry name" value="GLYCYL-TRNA SYNTHETASE/DNA POLYMERASE SUBUNIT GAMMA-2"/>
    <property type="match status" value="1"/>
</dbReference>
<reference evidence="8 9" key="1">
    <citation type="journal article" date="2010" name="Proc. Natl. Acad. Sci. U.S.A.">
        <title>Enigmatic, ultrasmall, uncultivated Archaea.</title>
        <authorList>
            <person name="Baker B.J."/>
            <person name="Comolli L.R."/>
            <person name="Dick G.J."/>
            <person name="Hauser L.J."/>
            <person name="Hyatt D."/>
            <person name="Dill B.D."/>
            <person name="Land M.L."/>
            <person name="Verberkmoes N.C."/>
            <person name="Hettich R.L."/>
            <person name="Banfield J.F."/>
        </authorList>
    </citation>
    <scope>NUCLEOTIDE SEQUENCE [LARGE SCALE GENOMIC DNA]</scope>
</reference>
<dbReference type="PANTHER" id="PTHR10745:SF0">
    <property type="entry name" value="GLYCINE--TRNA LIGASE"/>
    <property type="match status" value="1"/>
</dbReference>
<dbReference type="InterPro" id="IPR002315">
    <property type="entry name" value="tRNA-synt_gly"/>
</dbReference>
<dbReference type="Gene3D" id="3.40.50.800">
    <property type="entry name" value="Anticodon-binding domain"/>
    <property type="match status" value="1"/>
</dbReference>
<dbReference type="InterPro" id="IPR002314">
    <property type="entry name" value="aa-tRNA-synt_IIb"/>
</dbReference>
<dbReference type="InterPro" id="IPR036621">
    <property type="entry name" value="Anticodon-bd_dom_sf"/>
</dbReference>
<dbReference type="EMBL" id="GG745546">
    <property type="protein sequence ID" value="EFD93119.1"/>
    <property type="molecule type" value="Genomic_DNA"/>
</dbReference>
<dbReference type="InterPro" id="IPR045864">
    <property type="entry name" value="aa-tRNA-synth_II/BPL/LPL"/>
</dbReference>
<dbReference type="Pfam" id="PF03129">
    <property type="entry name" value="HGTP_anticodon"/>
    <property type="match status" value="1"/>
</dbReference>
<gene>
    <name evidence="8" type="ORF">BJBARM5_0130</name>
</gene>
<dbReference type="AlphaFoldDB" id="D6GUJ1"/>
<evidence type="ECO:0000256" key="1">
    <source>
        <dbReference type="ARBA" id="ARBA00012829"/>
    </source>
</evidence>
<dbReference type="NCBIfam" id="TIGR00389">
    <property type="entry name" value="glyS_dimeric"/>
    <property type="match status" value="1"/>
</dbReference>
<evidence type="ECO:0000313" key="8">
    <source>
        <dbReference type="EMBL" id="EFD93119.1"/>
    </source>
</evidence>
<evidence type="ECO:0000256" key="3">
    <source>
        <dbReference type="ARBA" id="ARBA00022741"/>
    </source>
</evidence>
<dbReference type="NCBIfam" id="NF003211">
    <property type="entry name" value="PRK04173.1"/>
    <property type="match status" value="1"/>
</dbReference>
<dbReference type="GO" id="GO:0005737">
    <property type="term" value="C:cytoplasm"/>
    <property type="evidence" value="ECO:0007669"/>
    <property type="project" value="InterPro"/>
</dbReference>
<dbReference type="Gene3D" id="3.30.930.10">
    <property type="entry name" value="Bira Bifunctional Protein, Domain 2"/>
    <property type="match status" value="1"/>
</dbReference>
<protein>
    <recommendedName>
        <fullName evidence="1">glycine--tRNA ligase</fullName>
        <ecNumber evidence="1">6.1.1.14</ecNumber>
    </recommendedName>
    <alternativeName>
        <fullName evidence="6">Diadenosine tetraphosphate synthetase</fullName>
    </alternativeName>
</protein>
<dbReference type="SUPFAM" id="SSF55681">
    <property type="entry name" value="Class II aaRS and biotin synthetases"/>
    <property type="match status" value="1"/>
</dbReference>
<evidence type="ECO:0000259" key="7">
    <source>
        <dbReference type="PROSITE" id="PS50862"/>
    </source>
</evidence>
<evidence type="ECO:0000313" key="9">
    <source>
        <dbReference type="Proteomes" id="UP000009376"/>
    </source>
</evidence>
<keyword evidence="2" id="KW-0436">Ligase</keyword>
<dbReference type="InterPro" id="IPR027031">
    <property type="entry name" value="Gly-tRNA_synthase/POLG2"/>
</dbReference>
<dbReference type="Pfam" id="PF00587">
    <property type="entry name" value="tRNA-synt_2b"/>
    <property type="match status" value="1"/>
</dbReference>
<keyword evidence="5 8" id="KW-0030">Aminoacyl-tRNA synthetase</keyword>
<dbReference type="PROSITE" id="PS50862">
    <property type="entry name" value="AA_TRNA_LIGASE_II"/>
    <property type="match status" value="1"/>
</dbReference>
<organism evidence="8 9">
    <name type="scientific">Candidatus Parvarchaeum acidophilus ARMAN-5</name>
    <dbReference type="NCBI Taxonomy" id="662762"/>
    <lineage>
        <taxon>Archaea</taxon>
        <taxon>Candidatus Parvarchaeota</taxon>
        <taxon>Candidatus Parvarchaeum</taxon>
    </lineage>
</organism>
<evidence type="ECO:0000256" key="4">
    <source>
        <dbReference type="ARBA" id="ARBA00022840"/>
    </source>
</evidence>
<name>D6GUJ1_PARA5</name>
<dbReference type="PRINTS" id="PR01043">
    <property type="entry name" value="TRNASYNTHGLY"/>
</dbReference>
<accession>D6GUJ1</accession>
<proteinExistence type="predicted"/>
<feature type="domain" description="Aminoacyl-transfer RNA synthetases class-II family profile" evidence="7">
    <location>
        <begin position="46"/>
        <end position="392"/>
    </location>
</feature>
<sequence>MDNNEDKRYTSDEELTNLALSRGIFFHTSEIGSDNISGFWEYGPVGFRIFNNLLTQWRKLVNSMNGVEISGSVVLPKKVLQASGHEDNFFDMEIACVKCGSVYRVDKLLEEKENSRSFEGLSEGEYLNYIKEYGIKCAKCGGELGEIKKFGTMFPLKIGEDVQGYLRPEACQSIFLDFKRVFDTSGRKFPLVIAQVGKAFRNEISPRNNLIRQREFYQNDIEIFFVEDNFELKEDYTVQIYDKEKNNTMNVNISAALSDGTIKNKVTAYALSKIYGFLLSIGFDKDVIRFRKLYEDKAFYAEESFDLEIKKGDSWVELVACNHRGIHDLSSYEKYGAKGMNIDSNIPKVFELSMGTDRLFYLLLLVSMKKDSERRWLSLDSKISPFKYAIFPLVSKDGVDSKASEIFENSVYRDDILYSDSGSIGKRYRKAEEIGVRLAFTVDYESLENETVTIRESDSMKQFRISINYIDIITKEFESNSFDQLKNKYEYH</sequence>
<dbReference type="GO" id="GO:0004820">
    <property type="term" value="F:glycine-tRNA ligase activity"/>
    <property type="evidence" value="ECO:0007669"/>
    <property type="project" value="UniProtKB-EC"/>
</dbReference>
<dbReference type="Gene3D" id="3.30.40.230">
    <property type="match status" value="1"/>
</dbReference>
<dbReference type="EC" id="6.1.1.14" evidence="1"/>
<keyword evidence="4" id="KW-0067">ATP-binding</keyword>
<dbReference type="InterPro" id="IPR006195">
    <property type="entry name" value="aa-tRNA-synth_II"/>
</dbReference>
<evidence type="ECO:0000256" key="2">
    <source>
        <dbReference type="ARBA" id="ARBA00022598"/>
    </source>
</evidence>
<dbReference type="GO" id="GO:0006426">
    <property type="term" value="P:glycyl-tRNA aminoacylation"/>
    <property type="evidence" value="ECO:0007669"/>
    <property type="project" value="InterPro"/>
</dbReference>
<dbReference type="GO" id="GO:0005524">
    <property type="term" value="F:ATP binding"/>
    <property type="evidence" value="ECO:0007669"/>
    <property type="project" value="UniProtKB-KW"/>
</dbReference>
<dbReference type="SUPFAM" id="SSF52954">
    <property type="entry name" value="Class II aaRS ABD-related"/>
    <property type="match status" value="1"/>
</dbReference>
<evidence type="ECO:0000256" key="5">
    <source>
        <dbReference type="ARBA" id="ARBA00023146"/>
    </source>
</evidence>
<evidence type="ECO:0000256" key="6">
    <source>
        <dbReference type="ARBA" id="ARBA00030057"/>
    </source>
</evidence>